<keyword evidence="5 7" id="KW-1133">Transmembrane helix</keyword>
<reference evidence="9" key="2">
    <citation type="submission" date="2023-03" db="EMBL/GenBank/DDBJ databases">
        <authorList>
            <person name="Zhang Z."/>
        </authorList>
    </citation>
    <scope>NUCLEOTIDE SEQUENCE</scope>
    <source>
        <strain evidence="9">DSA</strain>
    </source>
</reference>
<feature type="transmembrane region" description="Helical" evidence="7">
    <location>
        <begin position="112"/>
        <end position="132"/>
    </location>
</feature>
<evidence type="ECO:0000313" key="9">
    <source>
        <dbReference type="EMBL" id="MDO7786603.1"/>
    </source>
</evidence>
<dbReference type="SUPFAM" id="SSF161098">
    <property type="entry name" value="MetI-like"/>
    <property type="match status" value="1"/>
</dbReference>
<dbReference type="AlphaFoldDB" id="A0AAW7ZB12"/>
<dbReference type="InterPro" id="IPR035906">
    <property type="entry name" value="MetI-like_sf"/>
</dbReference>
<feature type="transmembrane region" description="Helical" evidence="7">
    <location>
        <begin position="78"/>
        <end position="100"/>
    </location>
</feature>
<comment type="subcellular location">
    <subcellularLocation>
        <location evidence="1 7">Cell membrane</location>
        <topology evidence="1 7">Multi-pass membrane protein</topology>
    </subcellularLocation>
</comment>
<evidence type="ECO:0000256" key="2">
    <source>
        <dbReference type="ARBA" id="ARBA00022448"/>
    </source>
</evidence>
<evidence type="ECO:0000259" key="8">
    <source>
        <dbReference type="PROSITE" id="PS50928"/>
    </source>
</evidence>
<dbReference type="PANTHER" id="PTHR30193:SF37">
    <property type="entry name" value="INNER MEMBRANE ABC TRANSPORTER PERMEASE PROTEIN YCJO"/>
    <property type="match status" value="1"/>
</dbReference>
<dbReference type="PANTHER" id="PTHR30193">
    <property type="entry name" value="ABC TRANSPORTER PERMEASE PROTEIN"/>
    <property type="match status" value="1"/>
</dbReference>
<evidence type="ECO:0000256" key="3">
    <source>
        <dbReference type="ARBA" id="ARBA00022475"/>
    </source>
</evidence>
<reference evidence="9" key="1">
    <citation type="journal article" date="2023" name="J. Hazard. Mater.">
        <title>Anaerobic biodegradation of pyrene and benzo[a]pyrene by a new sulfate-reducing Desulforamulus aquiferis strain DSA.</title>
        <authorList>
            <person name="Zhang Z."/>
            <person name="Sun J."/>
            <person name="Gong X."/>
            <person name="Wang C."/>
            <person name="Wang H."/>
        </authorList>
    </citation>
    <scope>NUCLEOTIDE SEQUENCE</scope>
    <source>
        <strain evidence="9">DSA</strain>
    </source>
</reference>
<sequence>MNKGKFLEQFKVNIYAWLFLLPSFIFLLLFTFYPVMQTFYLSFFQAGLGTPDPLFTGINNYREMMDDHVLQKVLTNNLWFALGTVPTSMALAIIMALFANKSIREKSFLRTAFFYPTIIPMIAVANIWLFIYTPEYGLMSRLLKCFGMQGLNWLGSQELVMWAMIVMIIWKEAGYFMIFYLAGLQSISQELYESAELDGASRWTVFWKITFPLLMPTTLFVMIIAVTNSFKLVDHLFIMTRGGPENASNLLLYYIYETAFTFWDKGMASTLTILLIFILLVLAAVQFFSLDKKIHYN</sequence>
<feature type="transmembrane region" description="Helical" evidence="7">
    <location>
        <begin position="205"/>
        <end position="226"/>
    </location>
</feature>
<gene>
    <name evidence="9" type="ORF">P6N53_05125</name>
</gene>
<evidence type="ECO:0000256" key="4">
    <source>
        <dbReference type="ARBA" id="ARBA00022692"/>
    </source>
</evidence>
<dbReference type="Gene3D" id="1.10.3720.10">
    <property type="entry name" value="MetI-like"/>
    <property type="match status" value="1"/>
</dbReference>
<feature type="transmembrane region" description="Helical" evidence="7">
    <location>
        <begin position="12"/>
        <end position="33"/>
    </location>
</feature>
<dbReference type="Proteomes" id="UP001172911">
    <property type="component" value="Unassembled WGS sequence"/>
</dbReference>
<keyword evidence="3" id="KW-1003">Cell membrane</keyword>
<comment type="caution">
    <text evidence="9">The sequence shown here is derived from an EMBL/GenBank/DDBJ whole genome shotgun (WGS) entry which is preliminary data.</text>
</comment>
<dbReference type="EMBL" id="JARPTC010000006">
    <property type="protein sequence ID" value="MDO7786603.1"/>
    <property type="molecule type" value="Genomic_DNA"/>
</dbReference>
<dbReference type="RefSeq" id="WP_304541668.1">
    <property type="nucleotide sequence ID" value="NZ_JARPTC010000006.1"/>
</dbReference>
<dbReference type="InterPro" id="IPR051393">
    <property type="entry name" value="ABC_transporter_permease"/>
</dbReference>
<evidence type="ECO:0000256" key="1">
    <source>
        <dbReference type="ARBA" id="ARBA00004651"/>
    </source>
</evidence>
<dbReference type="GO" id="GO:0005886">
    <property type="term" value="C:plasma membrane"/>
    <property type="evidence" value="ECO:0007669"/>
    <property type="project" value="UniProtKB-SubCell"/>
</dbReference>
<keyword evidence="2 7" id="KW-0813">Transport</keyword>
<keyword evidence="4 7" id="KW-0812">Transmembrane</keyword>
<feature type="transmembrane region" description="Helical" evidence="7">
    <location>
        <begin position="271"/>
        <end position="290"/>
    </location>
</feature>
<dbReference type="Pfam" id="PF00528">
    <property type="entry name" value="BPD_transp_1"/>
    <property type="match status" value="1"/>
</dbReference>
<proteinExistence type="inferred from homology"/>
<dbReference type="CDD" id="cd06261">
    <property type="entry name" value="TM_PBP2"/>
    <property type="match status" value="1"/>
</dbReference>
<evidence type="ECO:0000256" key="7">
    <source>
        <dbReference type="RuleBase" id="RU363032"/>
    </source>
</evidence>
<organism evidence="9 10">
    <name type="scientific">Desulforamulus aquiferis</name>
    <dbReference type="NCBI Taxonomy" id="1397668"/>
    <lineage>
        <taxon>Bacteria</taxon>
        <taxon>Bacillati</taxon>
        <taxon>Bacillota</taxon>
        <taxon>Clostridia</taxon>
        <taxon>Eubacteriales</taxon>
        <taxon>Peptococcaceae</taxon>
        <taxon>Desulforamulus</taxon>
    </lineage>
</organism>
<feature type="domain" description="ABC transmembrane type-1" evidence="8">
    <location>
        <begin position="74"/>
        <end position="286"/>
    </location>
</feature>
<dbReference type="PROSITE" id="PS50928">
    <property type="entry name" value="ABC_TM1"/>
    <property type="match status" value="1"/>
</dbReference>
<protein>
    <submittedName>
        <fullName evidence="9">Sugar ABC transporter permease</fullName>
    </submittedName>
</protein>
<dbReference type="GO" id="GO:0055085">
    <property type="term" value="P:transmembrane transport"/>
    <property type="evidence" value="ECO:0007669"/>
    <property type="project" value="InterPro"/>
</dbReference>
<name>A0AAW7ZB12_9FIRM</name>
<keyword evidence="10" id="KW-1185">Reference proteome</keyword>
<evidence type="ECO:0000313" key="10">
    <source>
        <dbReference type="Proteomes" id="UP001172911"/>
    </source>
</evidence>
<dbReference type="SUPFAM" id="SSF160964">
    <property type="entry name" value="MalF N-terminal region-like"/>
    <property type="match status" value="1"/>
</dbReference>
<keyword evidence="6 7" id="KW-0472">Membrane</keyword>
<comment type="similarity">
    <text evidence="7">Belongs to the binding-protein-dependent transport system permease family.</text>
</comment>
<dbReference type="InterPro" id="IPR000515">
    <property type="entry name" value="MetI-like"/>
</dbReference>
<evidence type="ECO:0000256" key="5">
    <source>
        <dbReference type="ARBA" id="ARBA00022989"/>
    </source>
</evidence>
<accession>A0AAW7ZB12</accession>
<feature type="transmembrane region" description="Helical" evidence="7">
    <location>
        <begin position="159"/>
        <end position="184"/>
    </location>
</feature>
<evidence type="ECO:0000256" key="6">
    <source>
        <dbReference type="ARBA" id="ARBA00023136"/>
    </source>
</evidence>